<proteinExistence type="predicted"/>
<dbReference type="PANTHER" id="PTHR19446">
    <property type="entry name" value="REVERSE TRANSCRIPTASES"/>
    <property type="match status" value="1"/>
</dbReference>
<protein>
    <recommendedName>
        <fullName evidence="1">Reverse transcriptase domain-containing protein</fullName>
    </recommendedName>
</protein>
<dbReference type="InterPro" id="IPR000477">
    <property type="entry name" value="RT_dom"/>
</dbReference>
<evidence type="ECO:0000259" key="1">
    <source>
        <dbReference type="Pfam" id="PF00078"/>
    </source>
</evidence>
<dbReference type="EMBL" id="UYJE01006241">
    <property type="protein sequence ID" value="VDI44281.1"/>
    <property type="molecule type" value="Genomic_DNA"/>
</dbReference>
<name>A0A8B6F433_MYTGA</name>
<organism evidence="2 3">
    <name type="scientific">Mytilus galloprovincialis</name>
    <name type="common">Mediterranean mussel</name>
    <dbReference type="NCBI Taxonomy" id="29158"/>
    <lineage>
        <taxon>Eukaryota</taxon>
        <taxon>Metazoa</taxon>
        <taxon>Spiralia</taxon>
        <taxon>Lophotrochozoa</taxon>
        <taxon>Mollusca</taxon>
        <taxon>Bivalvia</taxon>
        <taxon>Autobranchia</taxon>
        <taxon>Pteriomorphia</taxon>
        <taxon>Mytilida</taxon>
        <taxon>Mytiloidea</taxon>
        <taxon>Mytilidae</taxon>
        <taxon>Mytilinae</taxon>
        <taxon>Mytilus</taxon>
    </lineage>
</organism>
<dbReference type="Proteomes" id="UP000596742">
    <property type="component" value="Unassembled WGS sequence"/>
</dbReference>
<accession>A0A8B6F433</accession>
<keyword evidence="3" id="KW-1185">Reference proteome</keyword>
<evidence type="ECO:0000313" key="2">
    <source>
        <dbReference type="EMBL" id="VDI44281.1"/>
    </source>
</evidence>
<gene>
    <name evidence="2" type="ORF">MGAL_10B052893</name>
</gene>
<sequence length="444" mass="52576">MRHCIATQTKEKRNSNLRYKLNLIPLDFMTSDIQRSALLTLIENIERCRETQDNIDKIYNELCEIIFSEMNDKIPKFEDNSSKKRYKHRKPYWNDNLVSLWNKMSIKEKEFTHCKGNRNTRASLRNSYIQARDIFDKTLRRTERTYRKMKAVDIEAMTTKKPNDFWEKIRNLGTRNHKSIPIEIVDESGNIETDEQLVLDKWRIDFENLYTGSNSDEFDYEHYRTVMSHKYLLETNMEDPLFIQNEYLNRNITLDEIHDIVMHSKSKSASGFDEIPYIVLKFPIVIETILKLFQLILDTSLIPSIWIKSVICPILKDPSSDARMPMNYRGVSLLSCISKLYSAFMNKRITFYLENEDILADEQNGFSKDRSCEDHIYTLNSIVRNNKSLFVAFIDLRKCFDFIDRDMMLYKLLKNNIDGKLYNSIKSIYQNSESCVRLNGKLTS</sequence>
<feature type="domain" description="Reverse transcriptase" evidence="1">
    <location>
        <begin position="325"/>
        <end position="432"/>
    </location>
</feature>
<dbReference type="OrthoDB" id="6630248at2759"/>
<dbReference type="AlphaFoldDB" id="A0A8B6F433"/>
<evidence type="ECO:0000313" key="3">
    <source>
        <dbReference type="Proteomes" id="UP000596742"/>
    </source>
</evidence>
<reference evidence="2" key="1">
    <citation type="submission" date="2018-11" db="EMBL/GenBank/DDBJ databases">
        <authorList>
            <person name="Alioto T."/>
            <person name="Alioto T."/>
        </authorList>
    </citation>
    <scope>NUCLEOTIDE SEQUENCE</scope>
</reference>
<comment type="caution">
    <text evidence="2">The sequence shown here is derived from an EMBL/GenBank/DDBJ whole genome shotgun (WGS) entry which is preliminary data.</text>
</comment>
<dbReference type="Pfam" id="PF00078">
    <property type="entry name" value="RVT_1"/>
    <property type="match status" value="1"/>
</dbReference>